<accession>A0A061DU92</accession>
<dbReference type="HOGENOM" id="CLU_1605643_0_0_1"/>
<organism evidence="2 3">
    <name type="scientific">Theobroma cacao</name>
    <name type="common">Cacao</name>
    <name type="synonym">Cocoa</name>
    <dbReference type="NCBI Taxonomy" id="3641"/>
    <lineage>
        <taxon>Eukaryota</taxon>
        <taxon>Viridiplantae</taxon>
        <taxon>Streptophyta</taxon>
        <taxon>Embryophyta</taxon>
        <taxon>Tracheophyta</taxon>
        <taxon>Spermatophyta</taxon>
        <taxon>Magnoliopsida</taxon>
        <taxon>eudicotyledons</taxon>
        <taxon>Gunneridae</taxon>
        <taxon>Pentapetalae</taxon>
        <taxon>rosids</taxon>
        <taxon>malvids</taxon>
        <taxon>Malvales</taxon>
        <taxon>Malvaceae</taxon>
        <taxon>Byttnerioideae</taxon>
        <taxon>Theobroma</taxon>
    </lineage>
</organism>
<evidence type="ECO:0000313" key="3">
    <source>
        <dbReference type="Proteomes" id="UP000026915"/>
    </source>
</evidence>
<gene>
    <name evidence="2" type="ORF">TCM_005570</name>
</gene>
<name>A0A061DU92_THECC</name>
<keyword evidence="1" id="KW-1133">Transmembrane helix</keyword>
<keyword evidence="1" id="KW-0812">Transmembrane</keyword>
<dbReference type="AlphaFoldDB" id="A0A061DU92"/>
<feature type="transmembrane region" description="Helical" evidence="1">
    <location>
        <begin position="7"/>
        <end position="26"/>
    </location>
</feature>
<keyword evidence="1" id="KW-0472">Membrane</keyword>
<keyword evidence="3" id="KW-1185">Reference proteome</keyword>
<proteinExistence type="predicted"/>
<dbReference type="EMBL" id="CM001879">
    <property type="protein sequence ID" value="EOX96295.1"/>
    <property type="molecule type" value="Genomic_DNA"/>
</dbReference>
<dbReference type="InParanoid" id="A0A061DU92"/>
<evidence type="ECO:0000256" key="1">
    <source>
        <dbReference type="SAM" id="Phobius"/>
    </source>
</evidence>
<feature type="transmembrane region" description="Helical" evidence="1">
    <location>
        <begin position="32"/>
        <end position="59"/>
    </location>
</feature>
<protein>
    <submittedName>
        <fullName evidence="2">Uncharacterized protein</fullName>
    </submittedName>
</protein>
<dbReference type="Gramene" id="EOX96295">
    <property type="protein sequence ID" value="EOX96295"/>
    <property type="gene ID" value="TCM_005570"/>
</dbReference>
<feature type="transmembrane region" description="Helical" evidence="1">
    <location>
        <begin position="110"/>
        <end position="129"/>
    </location>
</feature>
<reference evidence="2 3" key="1">
    <citation type="journal article" date="2013" name="Genome Biol.">
        <title>The genome sequence of the most widely cultivated cacao type and its use to identify candidate genes regulating pod color.</title>
        <authorList>
            <person name="Motamayor J.C."/>
            <person name="Mockaitis K."/>
            <person name="Schmutz J."/>
            <person name="Haiminen N."/>
            <person name="Iii D.L."/>
            <person name="Cornejo O."/>
            <person name="Findley S.D."/>
            <person name="Zheng P."/>
            <person name="Utro F."/>
            <person name="Royaert S."/>
            <person name="Saski C."/>
            <person name="Jenkins J."/>
            <person name="Podicheti R."/>
            <person name="Zhao M."/>
            <person name="Scheffler B.E."/>
            <person name="Stack J.C."/>
            <person name="Feltus F.A."/>
            <person name="Mustiga G.M."/>
            <person name="Amores F."/>
            <person name="Phillips W."/>
            <person name="Marelli J.P."/>
            <person name="May G.D."/>
            <person name="Shapiro H."/>
            <person name="Ma J."/>
            <person name="Bustamante C.D."/>
            <person name="Schnell R.J."/>
            <person name="Main D."/>
            <person name="Gilbert D."/>
            <person name="Parida L."/>
            <person name="Kuhn D.N."/>
        </authorList>
    </citation>
    <scope>NUCLEOTIDE SEQUENCE [LARGE SCALE GENOMIC DNA]</scope>
    <source>
        <strain evidence="3">cv. Matina 1-6</strain>
    </source>
</reference>
<sequence>MLLEPQLPFLVPSFPFFLFLWLYFGLGFSSSFFLFSFFSLFFLSLCSTSTLSSFCFLLWMRATYKSGKVPLILRSYLPGRVPVVHFNPTLTSAAREFDYISARFHSLTPLPGASLLGFCLSFILFFSFYRGQRYRGKVRSEKGLLGILMEQIPAGLVFETESDDTR</sequence>
<evidence type="ECO:0000313" key="2">
    <source>
        <dbReference type="EMBL" id="EOX96295.1"/>
    </source>
</evidence>
<dbReference type="Proteomes" id="UP000026915">
    <property type="component" value="Chromosome 1"/>
</dbReference>